<reference evidence="2" key="1">
    <citation type="submission" date="2014-09" db="EMBL/GenBank/DDBJ databases">
        <authorList>
            <person name="Magalhaes I.L.F."/>
            <person name="Oliveira U."/>
            <person name="Santos F.R."/>
            <person name="Vidigal T.H.D.A."/>
            <person name="Brescovit A.D."/>
            <person name="Santos A.J."/>
        </authorList>
    </citation>
    <scope>NUCLEOTIDE SEQUENCE</scope>
    <source>
        <tissue evidence="2">Shoot tissue taken approximately 20 cm above the soil surface</tissue>
    </source>
</reference>
<name>A0A0A9E1G3_ARUDO</name>
<dbReference type="EMBL" id="GBRH01206145">
    <property type="protein sequence ID" value="JAD91750.1"/>
    <property type="molecule type" value="Transcribed_RNA"/>
</dbReference>
<evidence type="ECO:0000256" key="1">
    <source>
        <dbReference type="SAM" id="MobiDB-lite"/>
    </source>
</evidence>
<organism evidence="2">
    <name type="scientific">Arundo donax</name>
    <name type="common">Giant reed</name>
    <name type="synonym">Donax arundinaceus</name>
    <dbReference type="NCBI Taxonomy" id="35708"/>
    <lineage>
        <taxon>Eukaryota</taxon>
        <taxon>Viridiplantae</taxon>
        <taxon>Streptophyta</taxon>
        <taxon>Embryophyta</taxon>
        <taxon>Tracheophyta</taxon>
        <taxon>Spermatophyta</taxon>
        <taxon>Magnoliopsida</taxon>
        <taxon>Liliopsida</taxon>
        <taxon>Poales</taxon>
        <taxon>Poaceae</taxon>
        <taxon>PACMAD clade</taxon>
        <taxon>Arundinoideae</taxon>
        <taxon>Arundineae</taxon>
        <taxon>Arundo</taxon>
    </lineage>
</organism>
<feature type="region of interest" description="Disordered" evidence="1">
    <location>
        <begin position="9"/>
        <end position="35"/>
    </location>
</feature>
<proteinExistence type="predicted"/>
<evidence type="ECO:0000313" key="2">
    <source>
        <dbReference type="EMBL" id="JAD91750.1"/>
    </source>
</evidence>
<protein>
    <submittedName>
        <fullName evidence="2">Uncharacterized protein</fullName>
    </submittedName>
</protein>
<accession>A0A0A9E1G3</accession>
<dbReference type="AlphaFoldDB" id="A0A0A9E1G3"/>
<reference evidence="2" key="2">
    <citation type="journal article" date="2015" name="Data Brief">
        <title>Shoot transcriptome of the giant reed, Arundo donax.</title>
        <authorList>
            <person name="Barrero R.A."/>
            <person name="Guerrero F.D."/>
            <person name="Moolhuijzen P."/>
            <person name="Goolsby J.A."/>
            <person name="Tidwell J."/>
            <person name="Bellgard S.E."/>
            <person name="Bellgard M.I."/>
        </authorList>
    </citation>
    <scope>NUCLEOTIDE SEQUENCE</scope>
    <source>
        <tissue evidence="2">Shoot tissue taken approximately 20 cm above the soil surface</tissue>
    </source>
</reference>
<feature type="compositionally biased region" description="Polar residues" evidence="1">
    <location>
        <begin position="18"/>
        <end position="35"/>
    </location>
</feature>
<sequence length="65" mass="7601">MLQELVLRIPHRNKHKPQCSTTHAPTPHHQTNHPTRSLNSMLLQSYPNQIMLHSQLIKLLNQHNP</sequence>